<name>A0A1D2JGP9_PARBR</name>
<dbReference type="EMBL" id="LZYO01000105">
    <property type="protein sequence ID" value="ODH34126.1"/>
    <property type="molecule type" value="Genomic_DNA"/>
</dbReference>
<evidence type="ECO:0000313" key="1">
    <source>
        <dbReference type="EMBL" id="ODH34126.1"/>
    </source>
</evidence>
<proteinExistence type="predicted"/>
<evidence type="ECO:0000313" key="2">
    <source>
        <dbReference type="Proteomes" id="UP000242814"/>
    </source>
</evidence>
<comment type="caution">
    <text evidence="1">The sequence shown here is derived from an EMBL/GenBank/DDBJ whole genome shotgun (WGS) entry which is preliminary data.</text>
</comment>
<dbReference type="AlphaFoldDB" id="A0A1D2JGP9"/>
<organism evidence="1 2">
    <name type="scientific">Paracoccidioides brasiliensis</name>
    <dbReference type="NCBI Taxonomy" id="121759"/>
    <lineage>
        <taxon>Eukaryota</taxon>
        <taxon>Fungi</taxon>
        <taxon>Dikarya</taxon>
        <taxon>Ascomycota</taxon>
        <taxon>Pezizomycotina</taxon>
        <taxon>Eurotiomycetes</taxon>
        <taxon>Eurotiomycetidae</taxon>
        <taxon>Onygenales</taxon>
        <taxon>Ajellomycetaceae</taxon>
        <taxon>Paracoccidioides</taxon>
    </lineage>
</organism>
<dbReference type="Proteomes" id="UP000242814">
    <property type="component" value="Unassembled WGS sequence"/>
</dbReference>
<protein>
    <submittedName>
        <fullName evidence="1">Uncharacterized protein</fullName>
    </submittedName>
</protein>
<sequence length="140" mass="15517">MSQPNEVEICRLTVYAHDCMPSPFVEYLKQDTSNGQKGFPRVLQNRKMAVMDAGVLLLPTAVGSSLCHVWAQPPPPPPASKRNRHWVSLDRVLSACPSTKSTRTKTGGMNTALGRIRESMKLPYISHSARRRSVSTEELA</sequence>
<accession>A0A1D2JGP9</accession>
<reference evidence="1 2" key="1">
    <citation type="submission" date="2016-06" db="EMBL/GenBank/DDBJ databases">
        <authorList>
            <person name="Kjaerup R.B."/>
            <person name="Dalgaard T.S."/>
            <person name="Juul-Madsen H.R."/>
        </authorList>
    </citation>
    <scope>NUCLEOTIDE SEQUENCE [LARGE SCALE GENOMIC DNA]</scope>
    <source>
        <strain evidence="1 2">Pb300</strain>
    </source>
</reference>
<gene>
    <name evidence="1" type="ORF">ACO22_03171</name>
</gene>